<comment type="similarity">
    <text evidence="4 12">Belongs to the phosphohexose mutase family.</text>
</comment>
<dbReference type="RefSeq" id="WP_251516176.1">
    <property type="nucleotide sequence ID" value="NZ_JAMBON010000033.1"/>
</dbReference>
<protein>
    <recommendedName>
        <fullName evidence="9">Phosphoglucomutase</fullName>
    </recommendedName>
    <alternativeName>
        <fullName evidence="11">Alpha-phosphoglucomutase</fullName>
    </alternativeName>
    <alternativeName>
        <fullName evidence="10">Glucose phosphomutase</fullName>
    </alternativeName>
</protein>
<sequence length="579" mass="64537">MAKNWEAVYEKWLNFENLDVSLKADLEAIKSDPKKLEDAFYQELTFGTGGIRGVLGPGTNRMNIYTVRKAVNGLAKHLLEHVVNAKQRGVAIAYDSRYMSQEFAIEAAKVLGSYGIRASVFSSLRPTPVLSYAVRYLSAAAGIMITASHNPPEYNGLKVYNEEGGQILLEEAEQITAAIQATGDELLVPVRDQKELEDEQLLRWIGEEVDRAYLEHLQGITKMEPSVLEEEKDLKIVYTPLHGTGTNLVSRGFAQLNFPHVTLVEEQTVADPEFSTVESPNPEEHQAFKLAIEYGEKVDADILLATDPDADRLGAAVKNKDGEYVVLTGNQLGSLLLDYILSHSDMNVYRNARMIKTVVTTEFGRAIADSYGVETIETLTGFKYIAEKIANFQSTGETFMFGYEESYGYLASGFTRDKDAVQASMLAAEMAYYWKSQGKSVLDALETLFEKHGYFLEGLTSLKLEGKEGSEQIAYIMEEIRERPMKEIAGMKVVTVENYVTSERTDVATGDVEIINLPKENMMKFILEDQAWVCFRPSGTEPKIKYYYGVCGNSNEDSAEKLQSIKEALDAVIAGILEK</sequence>
<dbReference type="Proteomes" id="UP001597221">
    <property type="component" value="Unassembled WGS sequence"/>
</dbReference>
<keyword evidence="17" id="KW-1185">Reference proteome</keyword>
<feature type="domain" description="Alpha-D-phosphohexomutase alpha/beta/alpha" evidence="15">
    <location>
        <begin position="329"/>
        <end position="450"/>
    </location>
</feature>
<dbReference type="PRINTS" id="PR00509">
    <property type="entry name" value="PGMPMM"/>
</dbReference>
<evidence type="ECO:0000313" key="17">
    <source>
        <dbReference type="Proteomes" id="UP001597221"/>
    </source>
</evidence>
<keyword evidence="5" id="KW-0597">Phosphoprotein</keyword>
<dbReference type="Gene3D" id="3.30.310.50">
    <property type="entry name" value="Alpha-D-phosphohexomutase, C-terminal domain"/>
    <property type="match status" value="1"/>
</dbReference>
<feature type="domain" description="Alpha-D-phosphohexomutase alpha/beta/alpha" evidence="14">
    <location>
        <begin position="212"/>
        <end position="319"/>
    </location>
</feature>
<evidence type="ECO:0000256" key="4">
    <source>
        <dbReference type="ARBA" id="ARBA00010231"/>
    </source>
</evidence>
<evidence type="ECO:0000256" key="8">
    <source>
        <dbReference type="ARBA" id="ARBA00023235"/>
    </source>
</evidence>
<accession>A0ABW4HL76</accession>
<comment type="cofactor">
    <cofactor evidence="1">
        <name>Mg(2+)</name>
        <dbReference type="ChEBI" id="CHEBI:18420"/>
    </cofactor>
</comment>
<evidence type="ECO:0000256" key="10">
    <source>
        <dbReference type="ARBA" id="ARBA00041398"/>
    </source>
</evidence>
<evidence type="ECO:0000256" key="9">
    <source>
        <dbReference type="ARBA" id="ARBA00039995"/>
    </source>
</evidence>
<evidence type="ECO:0000256" key="2">
    <source>
        <dbReference type="ARBA" id="ARBA00005164"/>
    </source>
</evidence>
<evidence type="ECO:0000256" key="11">
    <source>
        <dbReference type="ARBA" id="ARBA00041467"/>
    </source>
</evidence>
<dbReference type="InterPro" id="IPR005846">
    <property type="entry name" value="A-D-PHexomutase_a/b/a-III"/>
</dbReference>
<evidence type="ECO:0000256" key="6">
    <source>
        <dbReference type="ARBA" id="ARBA00022723"/>
    </source>
</evidence>
<evidence type="ECO:0000259" key="15">
    <source>
        <dbReference type="Pfam" id="PF02880"/>
    </source>
</evidence>
<keyword evidence="6 12" id="KW-0479">Metal-binding</keyword>
<dbReference type="InterPro" id="IPR036900">
    <property type="entry name" value="A-D-PHexomutase_C_sf"/>
</dbReference>
<evidence type="ECO:0000259" key="14">
    <source>
        <dbReference type="Pfam" id="PF02879"/>
    </source>
</evidence>
<evidence type="ECO:0000313" key="16">
    <source>
        <dbReference type="EMBL" id="MFD1606344.1"/>
    </source>
</evidence>
<dbReference type="SUPFAM" id="SSF55957">
    <property type="entry name" value="Phosphoglucomutase, C-terminal domain"/>
    <property type="match status" value="1"/>
</dbReference>
<dbReference type="Pfam" id="PF02880">
    <property type="entry name" value="PGM_PMM_III"/>
    <property type="match status" value="1"/>
</dbReference>
<feature type="domain" description="Alpha-D-phosphohexomutase alpha/beta/alpha" evidence="13">
    <location>
        <begin position="45"/>
        <end position="182"/>
    </location>
</feature>
<proteinExistence type="inferred from homology"/>
<evidence type="ECO:0000256" key="5">
    <source>
        <dbReference type="ARBA" id="ARBA00022553"/>
    </source>
</evidence>
<dbReference type="InterPro" id="IPR016066">
    <property type="entry name" value="A-D-PHexomutase_CS"/>
</dbReference>
<reference evidence="17" key="1">
    <citation type="journal article" date="2019" name="Int. J. Syst. Evol. Microbiol.">
        <title>The Global Catalogue of Microorganisms (GCM) 10K type strain sequencing project: providing services to taxonomists for standard genome sequencing and annotation.</title>
        <authorList>
            <consortium name="The Broad Institute Genomics Platform"/>
            <consortium name="The Broad Institute Genome Sequencing Center for Infectious Disease"/>
            <person name="Wu L."/>
            <person name="Ma J."/>
        </authorList>
    </citation>
    <scope>NUCLEOTIDE SEQUENCE [LARGE SCALE GENOMIC DNA]</scope>
    <source>
        <strain evidence="17">CGMCC 1.12376</strain>
    </source>
</reference>
<dbReference type="PROSITE" id="PS00710">
    <property type="entry name" value="PGM_PMM"/>
    <property type="match status" value="1"/>
</dbReference>
<evidence type="ECO:0000256" key="12">
    <source>
        <dbReference type="RuleBase" id="RU004326"/>
    </source>
</evidence>
<evidence type="ECO:0000259" key="13">
    <source>
        <dbReference type="Pfam" id="PF02878"/>
    </source>
</evidence>
<dbReference type="InterPro" id="IPR016055">
    <property type="entry name" value="A-D-PHexomutase_a/b/a-I/II/III"/>
</dbReference>
<comment type="pathway">
    <text evidence="2">Glycolipid metabolism; diglucosyl-diacylglycerol biosynthesis.</text>
</comment>
<gene>
    <name evidence="16" type="ORF">ACFSBH_01490</name>
</gene>
<name>A0ABW4HL76_9BACI</name>
<dbReference type="EMBL" id="JBHUDE010000005">
    <property type="protein sequence ID" value="MFD1606344.1"/>
    <property type="molecule type" value="Genomic_DNA"/>
</dbReference>
<organism evidence="16 17">
    <name type="scientific">Oceanobacillus luteolus</name>
    <dbReference type="NCBI Taxonomy" id="1274358"/>
    <lineage>
        <taxon>Bacteria</taxon>
        <taxon>Bacillati</taxon>
        <taxon>Bacillota</taxon>
        <taxon>Bacilli</taxon>
        <taxon>Bacillales</taxon>
        <taxon>Bacillaceae</taxon>
        <taxon>Oceanobacillus</taxon>
    </lineage>
</organism>
<evidence type="ECO:0000256" key="7">
    <source>
        <dbReference type="ARBA" id="ARBA00022842"/>
    </source>
</evidence>
<keyword evidence="7 12" id="KW-0460">Magnesium</keyword>
<dbReference type="PANTHER" id="PTHR45745:SF1">
    <property type="entry name" value="PHOSPHOGLUCOMUTASE 2B-RELATED"/>
    <property type="match status" value="1"/>
</dbReference>
<keyword evidence="8 16" id="KW-0413">Isomerase</keyword>
<evidence type="ECO:0000256" key="1">
    <source>
        <dbReference type="ARBA" id="ARBA00001946"/>
    </source>
</evidence>
<dbReference type="Pfam" id="PF02879">
    <property type="entry name" value="PGM_PMM_II"/>
    <property type="match status" value="1"/>
</dbReference>
<dbReference type="InterPro" id="IPR005844">
    <property type="entry name" value="A-D-PHexomutase_a/b/a-I"/>
</dbReference>
<dbReference type="Gene3D" id="3.40.120.10">
    <property type="entry name" value="Alpha-D-Glucose-1,6-Bisphosphate, subunit A, domain 3"/>
    <property type="match status" value="3"/>
</dbReference>
<comment type="caution">
    <text evidence="16">The sequence shown here is derived from an EMBL/GenBank/DDBJ whole genome shotgun (WGS) entry which is preliminary data.</text>
</comment>
<dbReference type="Pfam" id="PF02878">
    <property type="entry name" value="PGM_PMM_I"/>
    <property type="match status" value="1"/>
</dbReference>
<dbReference type="SUPFAM" id="SSF53738">
    <property type="entry name" value="Phosphoglucomutase, first 3 domains"/>
    <property type="match status" value="3"/>
</dbReference>
<dbReference type="CDD" id="cd05799">
    <property type="entry name" value="PGM2"/>
    <property type="match status" value="1"/>
</dbReference>
<dbReference type="PANTHER" id="PTHR45745">
    <property type="entry name" value="PHOSPHOMANNOMUTASE 45A"/>
    <property type="match status" value="1"/>
</dbReference>
<comment type="pathway">
    <text evidence="3">Lipid metabolism.</text>
</comment>
<dbReference type="InterPro" id="IPR005845">
    <property type="entry name" value="A-D-PHexomutase_a/b/a-II"/>
</dbReference>
<evidence type="ECO:0000256" key="3">
    <source>
        <dbReference type="ARBA" id="ARBA00005189"/>
    </source>
</evidence>
<dbReference type="InterPro" id="IPR005841">
    <property type="entry name" value="Alpha-D-phosphohexomutase_SF"/>
</dbReference>
<dbReference type="GO" id="GO:0016853">
    <property type="term" value="F:isomerase activity"/>
    <property type="evidence" value="ECO:0007669"/>
    <property type="project" value="UniProtKB-KW"/>
</dbReference>